<reference evidence="3" key="1">
    <citation type="submission" date="2025-08" db="UniProtKB">
        <authorList>
            <consortium name="Ensembl"/>
        </authorList>
    </citation>
    <scope>IDENTIFICATION</scope>
</reference>
<dbReference type="InterPro" id="IPR043443">
    <property type="entry name" value="FYB1/2-like"/>
</dbReference>
<evidence type="ECO:0000259" key="2">
    <source>
        <dbReference type="Pfam" id="PF14603"/>
    </source>
</evidence>
<dbReference type="Proteomes" id="UP000261500">
    <property type="component" value="Unplaced"/>
</dbReference>
<dbReference type="Gene3D" id="2.30.30.40">
    <property type="entry name" value="SH3 Domains"/>
    <property type="match status" value="1"/>
</dbReference>
<sequence length="95" mass="11097">NPKEEKELRKKFKYNGPLRVLHSMMVDPSCIIKKPGGKDLHVTQGEVVDVIEETSNKKFLCRNRLGKCTEGDIYDDVDYPDGELAFFFFYFQILY</sequence>
<dbReference type="GeneTree" id="ENSGT00940000173859"/>
<dbReference type="Ensembl" id="ENSPLAT00000005943.1">
    <property type="protein sequence ID" value="ENSPLAP00000023436.1"/>
    <property type="gene ID" value="ENSPLAG00000008788.1"/>
</dbReference>
<dbReference type="GO" id="GO:0072659">
    <property type="term" value="P:protein localization to plasma membrane"/>
    <property type="evidence" value="ECO:0007669"/>
    <property type="project" value="TreeGrafter"/>
</dbReference>
<dbReference type="GO" id="GO:0005886">
    <property type="term" value="C:plasma membrane"/>
    <property type="evidence" value="ECO:0007669"/>
    <property type="project" value="InterPro"/>
</dbReference>
<dbReference type="SUPFAM" id="SSF50044">
    <property type="entry name" value="SH3-domain"/>
    <property type="match status" value="1"/>
</dbReference>
<proteinExistence type="predicted"/>
<dbReference type="GO" id="GO:0007229">
    <property type="term" value="P:integrin-mediated signaling pathway"/>
    <property type="evidence" value="ECO:0007669"/>
    <property type="project" value="InterPro"/>
</dbReference>
<dbReference type="STRING" id="48699.ENSPLAP00000023436"/>
<evidence type="ECO:0000256" key="1">
    <source>
        <dbReference type="ARBA" id="ARBA00022553"/>
    </source>
</evidence>
<dbReference type="InterPro" id="IPR029294">
    <property type="entry name" value="hSH3"/>
</dbReference>
<keyword evidence="1" id="KW-0597">Phosphoprotein</keyword>
<evidence type="ECO:0000313" key="4">
    <source>
        <dbReference type="Proteomes" id="UP000261500"/>
    </source>
</evidence>
<organism evidence="3 4">
    <name type="scientific">Poecilia latipinna</name>
    <name type="common">sailfin molly</name>
    <dbReference type="NCBI Taxonomy" id="48699"/>
    <lineage>
        <taxon>Eukaryota</taxon>
        <taxon>Metazoa</taxon>
        <taxon>Chordata</taxon>
        <taxon>Craniata</taxon>
        <taxon>Vertebrata</taxon>
        <taxon>Euteleostomi</taxon>
        <taxon>Actinopterygii</taxon>
        <taxon>Neopterygii</taxon>
        <taxon>Teleostei</taxon>
        <taxon>Neoteleostei</taxon>
        <taxon>Acanthomorphata</taxon>
        <taxon>Ovalentaria</taxon>
        <taxon>Atherinomorphae</taxon>
        <taxon>Cyprinodontiformes</taxon>
        <taxon>Poeciliidae</taxon>
        <taxon>Poeciliinae</taxon>
        <taxon>Poecilia</taxon>
    </lineage>
</organism>
<dbReference type="AlphaFoldDB" id="A0A3B3VEM2"/>
<reference evidence="3" key="2">
    <citation type="submission" date="2025-09" db="UniProtKB">
        <authorList>
            <consortium name="Ensembl"/>
        </authorList>
    </citation>
    <scope>IDENTIFICATION</scope>
</reference>
<evidence type="ECO:0000313" key="3">
    <source>
        <dbReference type="Ensembl" id="ENSPLAP00000023436.1"/>
    </source>
</evidence>
<accession>A0A3B3VEM2</accession>
<dbReference type="InterPro" id="IPR036028">
    <property type="entry name" value="SH3-like_dom_sf"/>
</dbReference>
<name>A0A3B3VEM2_9TELE</name>
<keyword evidence="4" id="KW-1185">Reference proteome</keyword>
<feature type="domain" description="Helically-extended SH3" evidence="2">
    <location>
        <begin position="8"/>
        <end position="81"/>
    </location>
</feature>
<dbReference type="Pfam" id="PF14603">
    <property type="entry name" value="hSH3"/>
    <property type="match status" value="1"/>
</dbReference>
<protein>
    <recommendedName>
        <fullName evidence="2">Helically-extended SH3 domain-containing protein</fullName>
    </recommendedName>
</protein>
<dbReference type="PANTHER" id="PTHR16830:SF19">
    <property type="entry name" value="FYN-BINDING PROTEIN-LIKE-RELATED"/>
    <property type="match status" value="1"/>
</dbReference>
<dbReference type="GO" id="GO:0050852">
    <property type="term" value="P:T cell receptor signaling pathway"/>
    <property type="evidence" value="ECO:0007669"/>
    <property type="project" value="TreeGrafter"/>
</dbReference>
<dbReference type="PANTHER" id="PTHR16830">
    <property type="entry name" value="SH2 CONTAINING ADAPTOR PRAM-1 RELATED"/>
    <property type="match status" value="1"/>
</dbReference>